<reference evidence="2" key="1">
    <citation type="submission" date="2016-10" db="EMBL/GenBank/DDBJ databases">
        <authorList>
            <person name="Varghese N."/>
            <person name="Submissions S."/>
        </authorList>
    </citation>
    <scope>NUCLEOTIDE SEQUENCE [LARGE SCALE GENOMIC DNA]</scope>
    <source>
        <strain evidence="2">KCTC 32246</strain>
    </source>
</reference>
<dbReference type="EMBL" id="LT629797">
    <property type="protein sequence ID" value="SDU76086.1"/>
    <property type="molecule type" value="Genomic_DNA"/>
</dbReference>
<sequence length="86" mass="9942">MFASIQSHDQRDFYCRINAEPVLAYKNVLVYELVQSSIPNDIEHFVNGEYMGVFRHVALDTEGKGYVFDIENKRKLACVGRCSYCE</sequence>
<protein>
    <submittedName>
        <fullName evidence="1">Uncharacterized protein</fullName>
    </submittedName>
</protein>
<evidence type="ECO:0000313" key="2">
    <source>
        <dbReference type="Proteomes" id="UP000198675"/>
    </source>
</evidence>
<proteinExistence type="predicted"/>
<name>A0A1H2L6L2_9PSED</name>
<keyword evidence="2" id="KW-1185">Reference proteome</keyword>
<dbReference type="Proteomes" id="UP000198675">
    <property type="component" value="Chromosome I"/>
</dbReference>
<gene>
    <name evidence="1" type="ORF">SAMN05216363_0205</name>
</gene>
<organism evidence="1 2">
    <name type="scientific">Pseudomonas sihuiensis</name>
    <dbReference type="NCBI Taxonomy" id="1274359"/>
    <lineage>
        <taxon>Bacteria</taxon>
        <taxon>Pseudomonadati</taxon>
        <taxon>Pseudomonadota</taxon>
        <taxon>Gammaproteobacteria</taxon>
        <taxon>Pseudomonadales</taxon>
        <taxon>Pseudomonadaceae</taxon>
        <taxon>Pseudomonas</taxon>
    </lineage>
</organism>
<dbReference type="RefSeq" id="WP_157719648.1">
    <property type="nucleotide sequence ID" value="NZ_LT629797.1"/>
</dbReference>
<dbReference type="AlphaFoldDB" id="A0A1H2L6L2"/>
<evidence type="ECO:0000313" key="1">
    <source>
        <dbReference type="EMBL" id="SDU76086.1"/>
    </source>
</evidence>
<accession>A0A1H2L6L2</accession>